<sequence length="91" mass="10082">MLFYFLITSATVRGLKLQELPGLEALQVPGTKDGQTIVVCEGDNGVAYAWNRQNQTWDKIGEVIDGPDDGNGMKRPVLDGVQYDYGQPFDF</sequence>
<feature type="domain" description="PFU" evidence="1">
    <location>
        <begin position="49"/>
        <end position="91"/>
    </location>
</feature>
<dbReference type="PROSITE" id="PS51394">
    <property type="entry name" value="PFU"/>
    <property type="match status" value="1"/>
</dbReference>
<gene>
    <name evidence="2" type="ORF">LSAT_V11C900493580</name>
</gene>
<reference evidence="2 3" key="1">
    <citation type="journal article" date="2017" name="Nat. Commun.">
        <title>Genome assembly with in vitro proximity ligation data and whole-genome triplication in lettuce.</title>
        <authorList>
            <person name="Reyes-Chin-Wo S."/>
            <person name="Wang Z."/>
            <person name="Yang X."/>
            <person name="Kozik A."/>
            <person name="Arikit S."/>
            <person name="Song C."/>
            <person name="Xia L."/>
            <person name="Froenicke L."/>
            <person name="Lavelle D.O."/>
            <person name="Truco M.J."/>
            <person name="Xia R."/>
            <person name="Zhu S."/>
            <person name="Xu C."/>
            <person name="Xu H."/>
            <person name="Xu X."/>
            <person name="Cox K."/>
            <person name="Korf I."/>
            <person name="Meyers B.C."/>
            <person name="Michelmore R.W."/>
        </authorList>
    </citation>
    <scope>NUCLEOTIDE SEQUENCE [LARGE SCALE GENOMIC DNA]</scope>
    <source>
        <strain evidence="3">cv. Salinas</strain>
        <tissue evidence="2">Seedlings</tissue>
    </source>
</reference>
<proteinExistence type="predicted"/>
<accession>A0A9R1UHM2</accession>
<keyword evidence="3" id="KW-1185">Reference proteome</keyword>
<dbReference type="Pfam" id="PF09070">
    <property type="entry name" value="PFU"/>
    <property type="match status" value="1"/>
</dbReference>
<dbReference type="Proteomes" id="UP000235145">
    <property type="component" value="Unassembled WGS sequence"/>
</dbReference>
<protein>
    <recommendedName>
        <fullName evidence="1">PFU domain-containing protein</fullName>
    </recommendedName>
</protein>
<organism evidence="2 3">
    <name type="scientific">Lactuca sativa</name>
    <name type="common">Garden lettuce</name>
    <dbReference type="NCBI Taxonomy" id="4236"/>
    <lineage>
        <taxon>Eukaryota</taxon>
        <taxon>Viridiplantae</taxon>
        <taxon>Streptophyta</taxon>
        <taxon>Embryophyta</taxon>
        <taxon>Tracheophyta</taxon>
        <taxon>Spermatophyta</taxon>
        <taxon>Magnoliopsida</taxon>
        <taxon>eudicotyledons</taxon>
        <taxon>Gunneridae</taxon>
        <taxon>Pentapetalae</taxon>
        <taxon>asterids</taxon>
        <taxon>campanulids</taxon>
        <taxon>Asterales</taxon>
        <taxon>Asteraceae</taxon>
        <taxon>Cichorioideae</taxon>
        <taxon>Cichorieae</taxon>
        <taxon>Lactucinae</taxon>
        <taxon>Lactuca</taxon>
    </lineage>
</organism>
<dbReference type="EMBL" id="NBSK02000009">
    <property type="protein sequence ID" value="KAJ0187166.1"/>
    <property type="molecule type" value="Genomic_DNA"/>
</dbReference>
<dbReference type="AlphaFoldDB" id="A0A9R1UHM2"/>
<evidence type="ECO:0000313" key="2">
    <source>
        <dbReference type="EMBL" id="KAJ0187166.1"/>
    </source>
</evidence>
<evidence type="ECO:0000259" key="1">
    <source>
        <dbReference type="PROSITE" id="PS51394"/>
    </source>
</evidence>
<dbReference type="InterPro" id="IPR015155">
    <property type="entry name" value="PFU"/>
</dbReference>
<comment type="caution">
    <text evidence="2">The sequence shown here is derived from an EMBL/GenBank/DDBJ whole genome shotgun (WGS) entry which is preliminary data.</text>
</comment>
<evidence type="ECO:0000313" key="3">
    <source>
        <dbReference type="Proteomes" id="UP000235145"/>
    </source>
</evidence>
<name>A0A9R1UHM2_LACSA</name>